<dbReference type="SUPFAM" id="SSF52540">
    <property type="entry name" value="P-loop containing nucleoside triphosphate hydrolases"/>
    <property type="match status" value="1"/>
</dbReference>
<dbReference type="NCBIfam" id="TIGR00152">
    <property type="entry name" value="dephospho-CoA kinase"/>
    <property type="match status" value="1"/>
</dbReference>
<dbReference type="GO" id="GO:0015937">
    <property type="term" value="P:coenzyme A biosynthetic process"/>
    <property type="evidence" value="ECO:0007669"/>
    <property type="project" value="UniProtKB-UniRule"/>
</dbReference>
<evidence type="ECO:0000256" key="6">
    <source>
        <dbReference type="NCBIfam" id="TIGR00152"/>
    </source>
</evidence>
<evidence type="ECO:0000313" key="7">
    <source>
        <dbReference type="EMBL" id="TBO31523.1"/>
    </source>
</evidence>
<accession>A0A4Q9H189</accession>
<keyword evidence="2 5" id="KW-0547">Nucleotide-binding</keyword>
<keyword evidence="5 7" id="KW-0808">Transferase</keyword>
<dbReference type="EC" id="2.7.1.24" evidence="5 6"/>
<organism evidence="7 8">
    <name type="scientific">Aquabacterium lacunae</name>
    <dbReference type="NCBI Taxonomy" id="2528630"/>
    <lineage>
        <taxon>Bacteria</taxon>
        <taxon>Pseudomonadati</taxon>
        <taxon>Pseudomonadota</taxon>
        <taxon>Betaproteobacteria</taxon>
        <taxon>Burkholderiales</taxon>
        <taxon>Aquabacterium</taxon>
    </lineage>
</organism>
<evidence type="ECO:0000256" key="3">
    <source>
        <dbReference type="ARBA" id="ARBA00022840"/>
    </source>
</evidence>
<dbReference type="GO" id="GO:0005524">
    <property type="term" value="F:ATP binding"/>
    <property type="evidence" value="ECO:0007669"/>
    <property type="project" value="UniProtKB-UniRule"/>
</dbReference>
<comment type="catalytic activity">
    <reaction evidence="5">
        <text>3'-dephospho-CoA + ATP = ADP + CoA + H(+)</text>
        <dbReference type="Rhea" id="RHEA:18245"/>
        <dbReference type="ChEBI" id="CHEBI:15378"/>
        <dbReference type="ChEBI" id="CHEBI:30616"/>
        <dbReference type="ChEBI" id="CHEBI:57287"/>
        <dbReference type="ChEBI" id="CHEBI:57328"/>
        <dbReference type="ChEBI" id="CHEBI:456216"/>
        <dbReference type="EC" id="2.7.1.24"/>
    </reaction>
</comment>
<dbReference type="HAMAP" id="MF_00376">
    <property type="entry name" value="Dephospho_CoA_kinase"/>
    <property type="match status" value="1"/>
</dbReference>
<keyword evidence="5 7" id="KW-0418">Kinase</keyword>
<protein>
    <recommendedName>
        <fullName evidence="5 6">Dephospho-CoA kinase</fullName>
        <ecNumber evidence="5 6">2.7.1.24</ecNumber>
    </recommendedName>
    <alternativeName>
        <fullName evidence="5">Dephosphocoenzyme A kinase</fullName>
    </alternativeName>
</protein>
<reference evidence="7 8" key="1">
    <citation type="submission" date="2019-02" db="EMBL/GenBank/DDBJ databases">
        <title>Aquabacterium sp. strain KMB7.</title>
        <authorList>
            <person name="Chen W.-M."/>
        </authorList>
    </citation>
    <scope>NUCLEOTIDE SEQUENCE [LARGE SCALE GENOMIC DNA]</scope>
    <source>
        <strain evidence="7 8">KMB7</strain>
    </source>
</reference>
<dbReference type="PANTHER" id="PTHR10695:SF46">
    <property type="entry name" value="BIFUNCTIONAL COENZYME A SYNTHASE-RELATED"/>
    <property type="match status" value="1"/>
</dbReference>
<keyword evidence="5" id="KW-0963">Cytoplasm</keyword>
<proteinExistence type="inferred from homology"/>
<sequence>MRPRIIGLTGGIGSGKSTVAQTLVALGAHLIDTDAISRSLTAPGGRAIEAIRQAFGSGMIDATGAMDRAAMRTLAFADPEALRQLEHILHPLIGQVSREQAEQARPEQRIIYDVPLLVESGRRWRDIVDRILVVDCTPETQISRVMARSGWTREAVQAVLAKQARREERLAVADDVLINEGIDKEALRQQVIRLWDLWNNGV</sequence>
<comment type="pathway">
    <text evidence="5">Cofactor biosynthesis; coenzyme A biosynthesis; CoA from (R)-pantothenate: step 5/5.</text>
</comment>
<dbReference type="Pfam" id="PF01121">
    <property type="entry name" value="CoaE"/>
    <property type="match status" value="1"/>
</dbReference>
<evidence type="ECO:0000256" key="2">
    <source>
        <dbReference type="ARBA" id="ARBA00022741"/>
    </source>
</evidence>
<comment type="subcellular location">
    <subcellularLocation>
        <location evidence="5">Cytoplasm</location>
    </subcellularLocation>
</comment>
<dbReference type="PROSITE" id="PS51219">
    <property type="entry name" value="DPCK"/>
    <property type="match status" value="1"/>
</dbReference>
<comment type="similarity">
    <text evidence="1 5">Belongs to the CoaE family.</text>
</comment>
<dbReference type="InterPro" id="IPR027417">
    <property type="entry name" value="P-loop_NTPase"/>
</dbReference>
<dbReference type="EMBL" id="SIXI01000003">
    <property type="protein sequence ID" value="TBO31523.1"/>
    <property type="molecule type" value="Genomic_DNA"/>
</dbReference>
<dbReference type="CDD" id="cd02022">
    <property type="entry name" value="DPCK"/>
    <property type="match status" value="1"/>
</dbReference>
<name>A0A4Q9H189_9BURK</name>
<evidence type="ECO:0000256" key="1">
    <source>
        <dbReference type="ARBA" id="ARBA00009018"/>
    </source>
</evidence>
<dbReference type="PANTHER" id="PTHR10695">
    <property type="entry name" value="DEPHOSPHO-COA KINASE-RELATED"/>
    <property type="match status" value="1"/>
</dbReference>
<comment type="caution">
    <text evidence="7">The sequence shown here is derived from an EMBL/GenBank/DDBJ whole genome shotgun (WGS) entry which is preliminary data.</text>
</comment>
<keyword evidence="4 5" id="KW-0173">Coenzyme A biosynthesis</keyword>
<dbReference type="AlphaFoldDB" id="A0A4Q9H189"/>
<gene>
    <name evidence="5" type="primary">coaE</name>
    <name evidence="7" type="ORF">EYS42_07525</name>
</gene>
<dbReference type="Gene3D" id="3.40.50.300">
    <property type="entry name" value="P-loop containing nucleotide triphosphate hydrolases"/>
    <property type="match status" value="1"/>
</dbReference>
<dbReference type="Proteomes" id="UP000292120">
    <property type="component" value="Unassembled WGS sequence"/>
</dbReference>
<comment type="function">
    <text evidence="5">Catalyzes the phosphorylation of the 3'-hydroxyl group of dephosphocoenzyme A to form coenzyme A.</text>
</comment>
<keyword evidence="3 5" id="KW-0067">ATP-binding</keyword>
<keyword evidence="8" id="KW-1185">Reference proteome</keyword>
<dbReference type="UniPathway" id="UPA00241">
    <property type="reaction ID" value="UER00356"/>
</dbReference>
<evidence type="ECO:0000256" key="4">
    <source>
        <dbReference type="ARBA" id="ARBA00022993"/>
    </source>
</evidence>
<dbReference type="GO" id="GO:0004140">
    <property type="term" value="F:dephospho-CoA kinase activity"/>
    <property type="evidence" value="ECO:0007669"/>
    <property type="project" value="UniProtKB-UniRule"/>
</dbReference>
<dbReference type="OrthoDB" id="9812943at2"/>
<feature type="binding site" evidence="5">
    <location>
        <begin position="13"/>
        <end position="18"/>
    </location>
    <ligand>
        <name>ATP</name>
        <dbReference type="ChEBI" id="CHEBI:30616"/>
    </ligand>
</feature>
<dbReference type="GO" id="GO:0005737">
    <property type="term" value="C:cytoplasm"/>
    <property type="evidence" value="ECO:0007669"/>
    <property type="project" value="UniProtKB-SubCell"/>
</dbReference>
<evidence type="ECO:0000313" key="8">
    <source>
        <dbReference type="Proteomes" id="UP000292120"/>
    </source>
</evidence>
<evidence type="ECO:0000256" key="5">
    <source>
        <dbReference type="HAMAP-Rule" id="MF_00376"/>
    </source>
</evidence>
<dbReference type="InterPro" id="IPR001977">
    <property type="entry name" value="Depp_CoAkinase"/>
</dbReference>